<dbReference type="InterPro" id="IPR047187">
    <property type="entry name" value="SF1_C_Upf1"/>
</dbReference>
<dbReference type="Proteomes" id="UP000005089">
    <property type="component" value="Unassembled WGS sequence"/>
</dbReference>
<dbReference type="PANTHER" id="PTHR10887:SF495">
    <property type="entry name" value="HELICASE SENATAXIN ISOFORM X1-RELATED"/>
    <property type="match status" value="1"/>
</dbReference>
<evidence type="ECO:0000259" key="3">
    <source>
        <dbReference type="Pfam" id="PF13087"/>
    </source>
</evidence>
<evidence type="ECO:0000259" key="4">
    <source>
        <dbReference type="Pfam" id="PF18741"/>
    </source>
</evidence>
<dbReference type="EMBL" id="GG658170">
    <property type="protein sequence ID" value="EEO29448.1"/>
    <property type="molecule type" value="Genomic_DNA"/>
</dbReference>
<dbReference type="Gene3D" id="3.40.960.10">
    <property type="entry name" value="VSR Endonuclease"/>
    <property type="match status" value="1"/>
</dbReference>
<evidence type="ECO:0000313" key="5">
    <source>
        <dbReference type="EMBL" id="EEO29448.1"/>
    </source>
</evidence>
<dbReference type="InterPro" id="IPR021754">
    <property type="entry name" value="DUF3320"/>
</dbReference>
<dbReference type="GO" id="GO:0004386">
    <property type="term" value="F:helicase activity"/>
    <property type="evidence" value="ECO:0007669"/>
    <property type="project" value="InterPro"/>
</dbReference>
<evidence type="ECO:0000313" key="6">
    <source>
        <dbReference type="Proteomes" id="UP000005089"/>
    </source>
</evidence>
<dbReference type="Pfam" id="PF13086">
    <property type="entry name" value="AAA_11"/>
    <property type="match status" value="1"/>
</dbReference>
<dbReference type="STRING" id="847.BRW83_1770"/>
<feature type="domain" description="Restriction endonuclease type II-like" evidence="4">
    <location>
        <begin position="1653"/>
        <end position="1750"/>
    </location>
</feature>
<proteinExistence type="predicted"/>
<dbReference type="Pfam" id="PF18741">
    <property type="entry name" value="MTES_1575"/>
    <property type="match status" value="1"/>
</dbReference>
<dbReference type="Pfam" id="PF13087">
    <property type="entry name" value="AAA_12"/>
    <property type="match status" value="1"/>
</dbReference>
<evidence type="ECO:0000259" key="2">
    <source>
        <dbReference type="Pfam" id="PF13086"/>
    </source>
</evidence>
<feature type="domain" description="DNA2/NAM7 helicase helicase" evidence="2">
    <location>
        <begin position="706"/>
        <end position="769"/>
    </location>
</feature>
<dbReference type="InterPro" id="IPR045055">
    <property type="entry name" value="DNA2/NAM7-like"/>
</dbReference>
<dbReference type="InterPro" id="IPR027417">
    <property type="entry name" value="P-loop_NTPase"/>
</dbReference>
<name>C3X8C2_OXAFO</name>
<protein>
    <submittedName>
        <fullName evidence="5">Uncharacterized protein</fullName>
    </submittedName>
</protein>
<reference evidence="5 6" key="1">
    <citation type="submission" date="2009-02" db="EMBL/GenBank/DDBJ databases">
        <title>The Genome Sequence of Oxalobacter formigenes OXCC13.</title>
        <authorList>
            <consortium name="The Broad Institute Genome Sequencing Platform"/>
            <person name="Ward D."/>
            <person name="Young S.K."/>
            <person name="Kodira C.D."/>
            <person name="Zeng Q."/>
            <person name="Koehrsen M."/>
            <person name="Alvarado L."/>
            <person name="Berlin A."/>
            <person name="Borenstein D."/>
            <person name="Chen Z."/>
            <person name="Engels R."/>
            <person name="Freedman E."/>
            <person name="Gellesch M."/>
            <person name="Goldberg J."/>
            <person name="Griggs A."/>
            <person name="Gujja S."/>
            <person name="Heiman D."/>
            <person name="Hepburn T."/>
            <person name="Howarth C."/>
            <person name="Jen D."/>
            <person name="Larson L."/>
            <person name="Lewis B."/>
            <person name="Mehta T."/>
            <person name="Park D."/>
            <person name="Pearson M."/>
            <person name="Roberts A."/>
            <person name="Saif S."/>
            <person name="Shea T."/>
            <person name="Shenoy N."/>
            <person name="Sisk P."/>
            <person name="Stolte C."/>
            <person name="Sykes S."/>
            <person name="Walk T."/>
            <person name="White J."/>
            <person name="Yandava C."/>
            <person name="Allison M.J."/>
            <person name="Lander E."/>
            <person name="Nusbaum C."/>
            <person name="Galagan J."/>
            <person name="Birren B."/>
        </authorList>
    </citation>
    <scope>NUCLEOTIDE SEQUENCE [LARGE SCALE GENOMIC DNA]</scope>
    <source>
        <strain evidence="5 6">OXCC13</strain>
    </source>
</reference>
<dbReference type="PANTHER" id="PTHR10887">
    <property type="entry name" value="DNA2/NAM7 HELICASE FAMILY"/>
    <property type="match status" value="1"/>
</dbReference>
<dbReference type="Pfam" id="PF11784">
    <property type="entry name" value="DUF3320"/>
    <property type="match status" value="1"/>
</dbReference>
<dbReference type="SUPFAM" id="SSF52980">
    <property type="entry name" value="Restriction endonuclease-like"/>
    <property type="match status" value="1"/>
</dbReference>
<evidence type="ECO:0000259" key="1">
    <source>
        <dbReference type="Pfam" id="PF11784"/>
    </source>
</evidence>
<dbReference type="InterPro" id="IPR049468">
    <property type="entry name" value="Restrct_endonuc-II-like_dom"/>
</dbReference>
<dbReference type="Gene3D" id="3.40.50.300">
    <property type="entry name" value="P-loop containing nucleotide triphosphate hydrolases"/>
    <property type="match status" value="3"/>
</dbReference>
<gene>
    <name evidence="5" type="ORF">OFBG_00476</name>
</gene>
<dbReference type="FunFam" id="3.40.50.300:FF:002063">
    <property type="entry name" value="DNA helicase related protein"/>
    <property type="match status" value="1"/>
</dbReference>
<dbReference type="InterPro" id="IPR041677">
    <property type="entry name" value="DNA2/NAM7_AAA_11"/>
</dbReference>
<dbReference type="InterPro" id="IPR025103">
    <property type="entry name" value="DUF4011"/>
</dbReference>
<dbReference type="SUPFAM" id="SSF52540">
    <property type="entry name" value="P-loop containing nucleoside triphosphate hydrolases"/>
    <property type="match status" value="1"/>
</dbReference>
<accession>C3X8C2</accession>
<dbReference type="InterPro" id="IPR041679">
    <property type="entry name" value="DNA2/NAM7-like_C"/>
</dbReference>
<dbReference type="InterPro" id="IPR011335">
    <property type="entry name" value="Restrct_endonuc-II-like"/>
</dbReference>
<sequence length="1994" mass="225967">MIIDKITYKEHFPMTSIGYDELIDIENISIKNFDITKRVFMDIKAKISVVTKIGFASHQNAVPLLRELSLYNESDKTYQDLTLSLTASPEIIESKNWKIDRLLPESVVHIHEQDRDLKLNAEWLANLTESVQGELILHLTQGNETLLSSHCPLEILARNEWGGSPMVELLPAFVMPNDPAVDRLIKTTSDVLRRAGKNDQLDGYTSQSRSRIWELCSALWTAVCNLRLSYALPPASFESEGQKVRTPTAIFDGLVATCIDTSLLFASALEQLRLNPLLILIKGHAFVGLWLQPQEFSQLLTEDVSAIRKRIDLNEMLVFETTLATSAQPVSFSQAVENASRSLTDEDFLVAIDVQRARMQKIKPLSSKSLPCKSGIEETESENVLNAFEEAPLLPSFDVEVSDAPENDKVNRLEHWRRKLLDLTTRNRLLHLPNGSKSIRLICSDPAKLEDKLAEGKRIRIVPLPDLESNGRDALLYEQQNHENLYEEYSRQALERNEVVSLTEQSRLDALLVELYRKSKNDLEEGGANTLFLAVGFLKWKKKADDPKTYSAPLILLPVQLDRKSVVTGITMRLLEEEPRFNLTLLELLRNDFALTINGLDGALPVDESGINVNGIWDIVRRAVRDMPGFEVTRDVAIGTFSFAKYLMWKDLSDRSEQLMQSPLVKYLLERGQKDVDLPVNGNFIGTKELDSNIKVNDLFLPLPADSSQIAAIVASAKGRDFVLDGPPGTGKSQTIANMISHNLALGRRVLFVAGKKAALDVVYRRLESKGLGEFCLELHSNKTSKLDFLKQLERAWDTRDAMSATEWKEETLKVQHLRDKLNEVVELLHRRWPNGLTLYQAIGRVIKEAGKATPQLTWSAGIKHSAEQMAQFRDIVRRLELNKDIVSQHGLYFALINQSDWTNGWQSAIFSAARQILPAIDSIDKASKALLDVVPIPCDSDNTQNLQEVVEFCELLATTSGSNFSFMFECNVVDRIEAGTRVLGLLAEIVELEQKLSVIYPENSWEQVDIRGVEIALADAAKKFWFFADFARKKVIDTVVHRALLAKTPNLDIDIPLIKKLQEKTSQLKELSELLTGFPGWNGLSTDKVKLEKTITVAKEIRNRMLRFVSFPQQLAEVRKTVRTLLIEANDLLNDQGLVRSLTYNLKRTLLSFNTLEKEFLTLLGQSKSPSSRQSLYKCAEEIINNQSSLKAWCDWYRVSEEAMALGLEPIVEILAQQCNDDLIIAEIFETAYCRWFASWVIDSEPVLHNFVPAEHMSDIEIYRQQIDKLSALSVRYIRARLCEMIPAKKDISKQGGLALLKHELQKSRRHKPVRQMVYEMGDTMSKLAPCMLMSPLSVAQFLPAELALFDLVIFDEASQIAPWDAIGVIARGKQVVVAGDPRQMPPTSFFDRGAGDVDDDTEEDMESILDECLAAGMYNHSLNWHYRSRHESLITFSNRRYYDSNLITFPAAKKKNSAVEWRNVKGIYARGKGRHNQIEAESMVSETMKRLLDKHSSKSIGIITLNVEQQKLVNDLLDRERQRHPEIETFFQQEQEEPVVVKNLETVQGDERDVIMLGIGFGPTEAESKTMSMDFGPLNRDGGWRRLNVAVTRARQEMLVFSSFDSSMIDLNRTHARAVADLKLFIEFARRGPLALAQEVRGSVGTYDSPFEEAVADGLRRKGWEVVPQIGVSRFRIDLGIVHPDRPGDYLVGIECDGATYHSAATARDRDKVRSVILESLGWKLLRLWSTEWWIDKESALERLHNAIDEILENSRKEDKLKISCLPEPEFITSVIGVKQNLDIPKNSLLLHTVNHDSQSEVKHDVSEKHDSLIQFASSESASNNPEPSLPGKYQVSDFDKWCLKSDPSLFYTPTPEYEQFLKEFVHEILIAEAPILDATLFQRMAKVHGFNKAGRVIRERVLKIVHQYYYLGEDKAGGNFVWLSEAQRLNWNTYRLPVSENDIRMVDTIASEELQALSTFVKSEDKISEMIKILGIKRVTSQARKRLESIL</sequence>
<keyword evidence="6" id="KW-1185">Reference proteome</keyword>
<dbReference type="HOGENOM" id="CLU_000788_0_1_4"/>
<dbReference type="Pfam" id="PF13195">
    <property type="entry name" value="DUF4011"/>
    <property type="match status" value="1"/>
</dbReference>
<dbReference type="CDD" id="cd18808">
    <property type="entry name" value="SF1_C_Upf1"/>
    <property type="match status" value="1"/>
</dbReference>
<dbReference type="eggNOG" id="COG1112">
    <property type="taxonomic scope" value="Bacteria"/>
</dbReference>
<feature type="domain" description="DNA2/NAM7 helicase-like C-terminal" evidence="3">
    <location>
        <begin position="1409"/>
        <end position="1604"/>
    </location>
</feature>
<organism evidence="5 6">
    <name type="scientific">Oxalobacter formigenes OXCC13</name>
    <dbReference type="NCBI Taxonomy" id="556269"/>
    <lineage>
        <taxon>Bacteria</taxon>
        <taxon>Pseudomonadati</taxon>
        <taxon>Pseudomonadota</taxon>
        <taxon>Betaproteobacteria</taxon>
        <taxon>Burkholderiales</taxon>
        <taxon>Oxalobacteraceae</taxon>
        <taxon>Oxalobacter</taxon>
    </lineage>
</organism>
<feature type="domain" description="DUF3320" evidence="1">
    <location>
        <begin position="1858"/>
        <end position="1902"/>
    </location>
</feature>
<dbReference type="FunFam" id="3.40.960.10:FF:000002">
    <property type="entry name" value="DNA helicase related protein"/>
    <property type="match status" value="1"/>
</dbReference>